<accession>A0A1I2ZJN2</accession>
<dbReference type="Proteomes" id="UP000199040">
    <property type="component" value="Unassembled WGS sequence"/>
</dbReference>
<dbReference type="RefSeq" id="WP_177223341.1">
    <property type="nucleotide sequence ID" value="NZ_FOPY01000003.1"/>
</dbReference>
<gene>
    <name evidence="1" type="ORF">SAMN04487959_103155</name>
</gene>
<protein>
    <submittedName>
        <fullName evidence="1">Uncharacterized protein</fullName>
    </submittedName>
</protein>
<evidence type="ECO:0000313" key="2">
    <source>
        <dbReference type="Proteomes" id="UP000199040"/>
    </source>
</evidence>
<dbReference type="AlphaFoldDB" id="A0A1I2ZJN2"/>
<evidence type="ECO:0000313" key="1">
    <source>
        <dbReference type="EMBL" id="SFH37796.1"/>
    </source>
</evidence>
<sequence length="54" mass="6053">MTTQTVSSTRTNITSSQPSLFKRIGMKAYRVLVLMSEGAYKGYQAQRAPYYATV</sequence>
<dbReference type="EMBL" id="FOPY01000003">
    <property type="protein sequence ID" value="SFH37796.1"/>
    <property type="molecule type" value="Genomic_DNA"/>
</dbReference>
<organism evidence="1 2">
    <name type="scientific">Modicisalibacter xianhensis</name>
    <dbReference type="NCBI Taxonomy" id="442341"/>
    <lineage>
        <taxon>Bacteria</taxon>
        <taxon>Pseudomonadati</taxon>
        <taxon>Pseudomonadota</taxon>
        <taxon>Gammaproteobacteria</taxon>
        <taxon>Oceanospirillales</taxon>
        <taxon>Halomonadaceae</taxon>
        <taxon>Modicisalibacter</taxon>
    </lineage>
</organism>
<proteinExistence type="predicted"/>
<keyword evidence="2" id="KW-1185">Reference proteome</keyword>
<reference evidence="1 2" key="1">
    <citation type="submission" date="2016-10" db="EMBL/GenBank/DDBJ databases">
        <authorList>
            <person name="de Groot N.N."/>
        </authorList>
    </citation>
    <scope>NUCLEOTIDE SEQUENCE [LARGE SCALE GENOMIC DNA]</scope>
    <source>
        <strain evidence="1 2">CGMCC 1.6848</strain>
    </source>
</reference>
<name>A0A1I2ZJN2_9GAMM</name>